<comment type="similarity">
    <text evidence="2 10">Belongs to the glycosyltransferase 31 family.</text>
</comment>
<dbReference type="Proteomes" id="UP000001555">
    <property type="component" value="Unassembled WGS sequence"/>
</dbReference>
<comment type="subcellular location">
    <subcellularLocation>
        <location evidence="1 10">Golgi apparatus membrane</location>
        <topology evidence="1 10">Single-pass type II membrane protein</topology>
    </subcellularLocation>
</comment>
<evidence type="ECO:0000256" key="6">
    <source>
        <dbReference type="ARBA" id="ARBA00022968"/>
    </source>
</evidence>
<proteinExistence type="inferred from homology"/>
<evidence type="ECO:0000256" key="4">
    <source>
        <dbReference type="ARBA" id="ARBA00022679"/>
    </source>
</evidence>
<reference evidence="11 13" key="1">
    <citation type="submission" date="2008-03" db="EMBL/GenBank/DDBJ databases">
        <title>Annotation of Ixodes scapularis.</title>
        <authorList>
            <consortium name="Ixodes scapularis Genome Project Consortium"/>
            <person name="Caler E."/>
            <person name="Hannick L.I."/>
            <person name="Bidwell S."/>
            <person name="Joardar V."/>
            <person name="Thiagarajan M."/>
            <person name="Amedeo P."/>
            <person name="Galinsky K.J."/>
            <person name="Schobel S."/>
            <person name="Inman J."/>
            <person name="Hostetler J."/>
            <person name="Miller J."/>
            <person name="Hammond M."/>
            <person name="Megy K."/>
            <person name="Lawson D."/>
            <person name="Kodira C."/>
            <person name="Sutton G."/>
            <person name="Meyer J."/>
            <person name="Hill C.A."/>
            <person name="Birren B."/>
            <person name="Nene V."/>
            <person name="Collins F."/>
            <person name="Alarcon-Chaidez F."/>
            <person name="Wikel S."/>
            <person name="Strausberg R."/>
        </authorList>
    </citation>
    <scope>NUCLEOTIDE SEQUENCE [LARGE SCALE GENOMIC DNA]</scope>
    <source>
        <strain evidence="13">Wikel</strain>
        <strain evidence="11">Wikel colony</strain>
    </source>
</reference>
<dbReference type="PaxDb" id="6945-B7QKC6"/>
<sequence>MFPRWYQLPFSKMLTTYRSKPFNLEAKYLQEAAVTHADLQPGSFTVNKVISAAGGEAFRIKEKVRRNLRIQGENIGIPGPMLFHLHYLKPYRRHRRVVTRTLLLLAAFILLFYLSLSGVLERLRETPYSDYSYPPEIDLKYLLRSLKTGREPAAYRVQNHYERYVFKISNELKCHVSQNRTSILIVVKSAVAHQSLRDSIRQTWGQEYRFKDVDLRRVFMVGVNANDETAQSALDDEHAHHGDLVQADFVDTYYNNTIKMMLSFRWVLEHCTDVQWIFFADDDYYVSAKNLVQFLQDSMNPRDRHLVGYVYDEAAPYRAYLNKWYVSLSEYPFNRYPPFPVGGSIVMSMPALIELYHMARYTRQFRLDDVFLGIVARKVGLRPMHSDKFRDKNQPKLPEDFVGIVAAHGVYDKYHMVQIWEQQKRLGHA</sequence>
<dbReference type="GO" id="GO:0008194">
    <property type="term" value="F:UDP-glycosyltransferase activity"/>
    <property type="evidence" value="ECO:0000318"/>
    <property type="project" value="GO_Central"/>
</dbReference>
<dbReference type="VEuPathDB" id="VectorBase:ISCP_003827"/>
<dbReference type="OrthoDB" id="5957813at2759"/>
<dbReference type="GO" id="GO:0006493">
    <property type="term" value="P:protein O-linked glycosylation"/>
    <property type="evidence" value="ECO:0000318"/>
    <property type="project" value="GO_Central"/>
</dbReference>
<dbReference type="GO" id="GO:0000139">
    <property type="term" value="C:Golgi membrane"/>
    <property type="evidence" value="ECO:0000318"/>
    <property type="project" value="GO_Central"/>
</dbReference>
<dbReference type="InParanoid" id="B7QKC6"/>
<dbReference type="PANTHER" id="PTHR11214:SF349">
    <property type="entry name" value="BETA-1,3-GALACTOSYLTRANSFERASE BRN"/>
    <property type="match status" value="1"/>
</dbReference>
<feature type="transmembrane region" description="Helical" evidence="10">
    <location>
        <begin position="97"/>
        <end position="116"/>
    </location>
</feature>
<evidence type="ECO:0000256" key="8">
    <source>
        <dbReference type="ARBA" id="ARBA00023034"/>
    </source>
</evidence>
<evidence type="ECO:0000256" key="5">
    <source>
        <dbReference type="ARBA" id="ARBA00022692"/>
    </source>
</evidence>
<evidence type="ECO:0000256" key="1">
    <source>
        <dbReference type="ARBA" id="ARBA00004323"/>
    </source>
</evidence>
<keyword evidence="8 10" id="KW-0333">Golgi apparatus</keyword>
<evidence type="ECO:0000313" key="12">
    <source>
        <dbReference type="EnsemblMetazoa" id="ISCW014983-PA"/>
    </source>
</evidence>
<dbReference type="EMBL" id="ABJB010913319">
    <property type="status" value="NOT_ANNOTATED_CDS"/>
    <property type="molecule type" value="Genomic_DNA"/>
</dbReference>
<evidence type="ECO:0000256" key="10">
    <source>
        <dbReference type="RuleBase" id="RU363063"/>
    </source>
</evidence>
<dbReference type="AlphaFoldDB" id="B7QKC6"/>
<dbReference type="FunCoup" id="B7QKC6">
    <property type="interactions" value="127"/>
</dbReference>
<dbReference type="FunFam" id="2.60.34.10:FF:000089">
    <property type="entry name" value="Galactosyltransferase, putative"/>
    <property type="match status" value="1"/>
</dbReference>
<keyword evidence="5 10" id="KW-0812">Transmembrane</keyword>
<keyword evidence="9 10" id="KW-0472">Membrane</keyword>
<dbReference type="Pfam" id="PF01762">
    <property type="entry name" value="Galactosyl_T"/>
    <property type="match status" value="1"/>
</dbReference>
<keyword evidence="6 10" id="KW-0735">Signal-anchor</keyword>
<dbReference type="EMBL" id="ABJB010744851">
    <property type="status" value="NOT_ANNOTATED_CDS"/>
    <property type="molecule type" value="Genomic_DNA"/>
</dbReference>
<gene>
    <name evidence="11" type="ORF">IscW_ISCW014983</name>
</gene>
<dbReference type="FunFam" id="3.90.550.50:FF:000042">
    <property type="entry name" value="Hexosyltransferase"/>
    <property type="match status" value="1"/>
</dbReference>
<dbReference type="EnsemblMetazoa" id="ISCW014983-RA">
    <property type="protein sequence ID" value="ISCW014983-PA"/>
    <property type="gene ID" value="ISCW014983"/>
</dbReference>
<dbReference type="EMBL" id="DS958924">
    <property type="protein sequence ID" value="EEC19298.1"/>
    <property type="molecule type" value="Genomic_DNA"/>
</dbReference>
<keyword evidence="3 10" id="KW-0328">Glycosyltransferase</keyword>
<organism>
    <name type="scientific">Ixodes scapularis</name>
    <name type="common">Black-legged tick</name>
    <name type="synonym">Deer tick</name>
    <dbReference type="NCBI Taxonomy" id="6945"/>
    <lineage>
        <taxon>Eukaryota</taxon>
        <taxon>Metazoa</taxon>
        <taxon>Ecdysozoa</taxon>
        <taxon>Arthropoda</taxon>
        <taxon>Chelicerata</taxon>
        <taxon>Arachnida</taxon>
        <taxon>Acari</taxon>
        <taxon>Parasitiformes</taxon>
        <taxon>Ixodida</taxon>
        <taxon>Ixodoidea</taxon>
        <taxon>Ixodidae</taxon>
        <taxon>Ixodinae</taxon>
        <taxon>Ixodes</taxon>
    </lineage>
</organism>
<evidence type="ECO:0000256" key="7">
    <source>
        <dbReference type="ARBA" id="ARBA00022989"/>
    </source>
</evidence>
<dbReference type="VEuPathDB" id="VectorBase:ISCI014983"/>
<dbReference type="EMBL" id="ABJB011050022">
    <property type="status" value="NOT_ANNOTATED_CDS"/>
    <property type="molecule type" value="Genomic_DNA"/>
</dbReference>
<dbReference type="Gene3D" id="2.60.34.10">
    <property type="entry name" value="Substrate Binding Domain Of DNAk, Chain A, domain 1"/>
    <property type="match status" value="1"/>
</dbReference>
<evidence type="ECO:0000313" key="11">
    <source>
        <dbReference type="EMBL" id="EEC19298.1"/>
    </source>
</evidence>
<keyword evidence="7 10" id="KW-1133">Transmembrane helix</keyword>
<dbReference type="EMBL" id="ABJB010640325">
    <property type="status" value="NOT_ANNOTATED_CDS"/>
    <property type="molecule type" value="Genomic_DNA"/>
</dbReference>
<dbReference type="PANTHER" id="PTHR11214">
    <property type="entry name" value="BETA-1,3-N-ACETYLGLUCOSAMINYLTRANSFERASE"/>
    <property type="match status" value="1"/>
</dbReference>
<name>B7QKC6_IXOSC</name>
<evidence type="ECO:0000256" key="3">
    <source>
        <dbReference type="ARBA" id="ARBA00022676"/>
    </source>
</evidence>
<protein>
    <recommendedName>
        <fullName evidence="10">Hexosyltransferase</fullName>
        <ecNumber evidence="10">2.4.1.-</ecNumber>
    </recommendedName>
</protein>
<reference evidence="12" key="2">
    <citation type="submission" date="2020-05" db="UniProtKB">
        <authorList>
            <consortium name="EnsemblMetazoa"/>
        </authorList>
    </citation>
    <scope>IDENTIFICATION</scope>
    <source>
        <strain evidence="12">wikel</strain>
    </source>
</reference>
<dbReference type="VEuPathDB" id="VectorBase:ISCW014983"/>
<dbReference type="EC" id="2.4.1.-" evidence="10"/>
<keyword evidence="13" id="KW-1185">Reference proteome</keyword>
<keyword evidence="4 11" id="KW-0808">Transferase</keyword>
<dbReference type="HOGENOM" id="CLU_036849_2_2_1"/>
<dbReference type="GO" id="GO:0016758">
    <property type="term" value="F:hexosyltransferase activity"/>
    <property type="evidence" value="ECO:0007669"/>
    <property type="project" value="InterPro"/>
</dbReference>
<dbReference type="EMBL" id="ABJB010053478">
    <property type="status" value="NOT_ANNOTATED_CDS"/>
    <property type="molecule type" value="Genomic_DNA"/>
</dbReference>
<evidence type="ECO:0000256" key="9">
    <source>
        <dbReference type="ARBA" id="ARBA00023136"/>
    </source>
</evidence>
<dbReference type="InterPro" id="IPR029047">
    <property type="entry name" value="HSP70_peptide-bd_sf"/>
</dbReference>
<evidence type="ECO:0000313" key="13">
    <source>
        <dbReference type="Proteomes" id="UP000001555"/>
    </source>
</evidence>
<dbReference type="InterPro" id="IPR002659">
    <property type="entry name" value="Glyco_trans_31"/>
</dbReference>
<dbReference type="Gene3D" id="3.90.550.50">
    <property type="match status" value="1"/>
</dbReference>
<accession>B7QKC6</accession>
<evidence type="ECO:0000256" key="2">
    <source>
        <dbReference type="ARBA" id="ARBA00008661"/>
    </source>
</evidence>